<dbReference type="OrthoDB" id="10681679at2759"/>
<keyword evidence="1" id="KW-0732">Signal</keyword>
<feature type="chain" id="PRO_5031309774" description="Apple domain-containing protein" evidence="1">
    <location>
        <begin position="21"/>
        <end position="391"/>
    </location>
</feature>
<name>A0A7U2I085_PHANO</name>
<dbReference type="AlphaFoldDB" id="A0A7U2I085"/>
<keyword evidence="3" id="KW-1185">Reference proteome</keyword>
<organism evidence="2 3">
    <name type="scientific">Phaeosphaeria nodorum (strain SN15 / ATCC MYA-4574 / FGSC 10173)</name>
    <name type="common">Glume blotch fungus</name>
    <name type="synonym">Parastagonospora nodorum</name>
    <dbReference type="NCBI Taxonomy" id="321614"/>
    <lineage>
        <taxon>Eukaryota</taxon>
        <taxon>Fungi</taxon>
        <taxon>Dikarya</taxon>
        <taxon>Ascomycota</taxon>
        <taxon>Pezizomycotina</taxon>
        <taxon>Dothideomycetes</taxon>
        <taxon>Pleosporomycetidae</taxon>
        <taxon>Pleosporales</taxon>
        <taxon>Pleosporineae</taxon>
        <taxon>Phaeosphaeriaceae</taxon>
        <taxon>Parastagonospora</taxon>
    </lineage>
</organism>
<feature type="signal peptide" evidence="1">
    <location>
        <begin position="1"/>
        <end position="20"/>
    </location>
</feature>
<evidence type="ECO:0000313" key="2">
    <source>
        <dbReference type="EMBL" id="QRC95071.1"/>
    </source>
</evidence>
<evidence type="ECO:0008006" key="4">
    <source>
        <dbReference type="Google" id="ProtNLM"/>
    </source>
</evidence>
<dbReference type="EMBL" id="CP069027">
    <property type="protein sequence ID" value="QRC95071.1"/>
    <property type="molecule type" value="Genomic_DNA"/>
</dbReference>
<dbReference type="Proteomes" id="UP000663193">
    <property type="component" value="Chromosome 5"/>
</dbReference>
<protein>
    <recommendedName>
        <fullName evidence="4">Apple domain-containing protein</fullName>
    </recommendedName>
</protein>
<gene>
    <name evidence="2" type="ORF">JI435_431750</name>
</gene>
<proteinExistence type="predicted"/>
<evidence type="ECO:0000256" key="1">
    <source>
        <dbReference type="SAM" id="SignalP"/>
    </source>
</evidence>
<sequence>MLYPSTLLVAFFAWSQVAIASNTQQLCFTHQTSVSPKGAVKTTSLIRSIAFTRPLTITTTPGTTVTPEAQKYTSTITSTATSYTTLSQQVDTYTSTITVQTTMTSQEPQVTSTVSSSTTVTETSTIRSMTTVPAPAGFTGALGTLPNSVAKRRRSLDRRARQVLKPRLLKPKPQTYYPDSVTCVGVVETIVYKAFTTGKFMPQIQPTAKTTTTATAPTPTTTLSATTTTTVTVTAGQPAALTTQTTTTTSTLVQTIPPDTTVVTSIGTTTISATTYQATDYAICASNNYAGGANGKGIDDYDTNPALPFLGFTTDTSKEACCRSCAANPLCAGTAYYDPQAGGWRCQLIGTGSGQCSAGQYDLMAGQAQEFPVDQGLFVSNGKCAKWSSTY</sequence>
<reference evidence="3" key="1">
    <citation type="journal article" date="2021" name="BMC Genomics">
        <title>Chromosome-level genome assembly and manually-curated proteome of model necrotroph Parastagonospora nodorum Sn15 reveals a genome-wide trove of candidate effector homologs, and redundancy of virulence-related functions within an accessory chromosome.</title>
        <authorList>
            <person name="Bertazzoni S."/>
            <person name="Jones D.A.B."/>
            <person name="Phan H.T."/>
            <person name="Tan K.-C."/>
            <person name="Hane J.K."/>
        </authorList>
    </citation>
    <scope>NUCLEOTIDE SEQUENCE [LARGE SCALE GENOMIC DNA]</scope>
    <source>
        <strain evidence="3">SN15 / ATCC MYA-4574 / FGSC 10173)</strain>
    </source>
</reference>
<evidence type="ECO:0000313" key="3">
    <source>
        <dbReference type="Proteomes" id="UP000663193"/>
    </source>
</evidence>
<accession>A0A7U2I085</accession>
<dbReference type="VEuPathDB" id="FungiDB:JI435_431750"/>